<gene>
    <name evidence="2" type="ORF">UY67_C0036G0003</name>
</gene>
<feature type="transmembrane region" description="Helical" evidence="1">
    <location>
        <begin position="12"/>
        <end position="37"/>
    </location>
</feature>
<accession>A0A0G1WV67</accession>
<keyword evidence="1" id="KW-0812">Transmembrane</keyword>
<dbReference type="STRING" id="1618671.UY67_C0036G0003"/>
<evidence type="ECO:0000256" key="1">
    <source>
        <dbReference type="SAM" id="Phobius"/>
    </source>
</evidence>
<feature type="transmembrane region" description="Helical" evidence="1">
    <location>
        <begin position="86"/>
        <end position="104"/>
    </location>
</feature>
<dbReference type="EMBL" id="LCQW01000036">
    <property type="protein sequence ID" value="KKW22753.1"/>
    <property type="molecule type" value="Genomic_DNA"/>
</dbReference>
<name>A0A0G1WV67_9BACT</name>
<reference evidence="2 3" key="1">
    <citation type="journal article" date="2015" name="Nature">
        <title>rRNA introns, odd ribosomes, and small enigmatic genomes across a large radiation of phyla.</title>
        <authorList>
            <person name="Brown C.T."/>
            <person name="Hug L.A."/>
            <person name="Thomas B.C."/>
            <person name="Sharon I."/>
            <person name="Castelle C.J."/>
            <person name="Singh A."/>
            <person name="Wilkins M.J."/>
            <person name="Williams K.H."/>
            <person name="Banfield J.F."/>
        </authorList>
    </citation>
    <scope>NUCLEOTIDE SEQUENCE [LARGE SCALE GENOMIC DNA]</scope>
</reference>
<organism evidence="2 3">
    <name type="scientific">Candidatus Kaiserbacteria bacterium GW2011_GWA2_52_12</name>
    <dbReference type="NCBI Taxonomy" id="1618671"/>
    <lineage>
        <taxon>Bacteria</taxon>
        <taxon>Candidatus Kaiseribacteriota</taxon>
    </lineage>
</organism>
<sequence length="145" mass="15790">MVNGLSYWLRWVAVLPGALIGGLLATFPLHWVLYLAFARNGSLFGFIELPLGSNIPVEYALTPFVIAVTFILVGDKIAPTHKFQTSIILTILLVSFFIGVLIFMPDQAYIQVRGIGSPLGALLGLFISWKNSKRKISEAASSPAI</sequence>
<evidence type="ECO:0000313" key="2">
    <source>
        <dbReference type="EMBL" id="KKW22753.1"/>
    </source>
</evidence>
<keyword evidence="1" id="KW-0472">Membrane</keyword>
<comment type="caution">
    <text evidence="2">The sequence shown here is derived from an EMBL/GenBank/DDBJ whole genome shotgun (WGS) entry which is preliminary data.</text>
</comment>
<proteinExistence type="predicted"/>
<protein>
    <submittedName>
        <fullName evidence="2">Uncharacterized protein</fullName>
    </submittedName>
</protein>
<feature type="transmembrane region" description="Helical" evidence="1">
    <location>
        <begin position="110"/>
        <end position="129"/>
    </location>
</feature>
<evidence type="ECO:0000313" key="3">
    <source>
        <dbReference type="Proteomes" id="UP000034273"/>
    </source>
</evidence>
<dbReference type="Proteomes" id="UP000034273">
    <property type="component" value="Unassembled WGS sequence"/>
</dbReference>
<dbReference type="AlphaFoldDB" id="A0A0G1WV67"/>
<feature type="transmembrane region" description="Helical" evidence="1">
    <location>
        <begin position="57"/>
        <end position="74"/>
    </location>
</feature>
<keyword evidence="1" id="KW-1133">Transmembrane helix</keyword>